<comment type="caution">
    <text evidence="2">The sequence shown here is derived from an EMBL/GenBank/DDBJ whole genome shotgun (WGS) entry which is preliminary data.</text>
</comment>
<dbReference type="Proteomes" id="UP000523139">
    <property type="component" value="Unassembled WGS sequence"/>
</dbReference>
<keyword evidence="1" id="KW-0812">Transmembrane</keyword>
<feature type="transmembrane region" description="Helical" evidence="1">
    <location>
        <begin position="188"/>
        <end position="208"/>
    </location>
</feature>
<evidence type="ECO:0000313" key="3">
    <source>
        <dbReference type="Proteomes" id="UP000523139"/>
    </source>
</evidence>
<keyword evidence="3" id="KW-1185">Reference proteome</keyword>
<keyword evidence="1" id="KW-0472">Membrane</keyword>
<feature type="transmembrane region" description="Helical" evidence="1">
    <location>
        <begin position="124"/>
        <end position="144"/>
    </location>
</feature>
<dbReference type="InterPro" id="IPR032479">
    <property type="entry name" value="DUF5058"/>
</dbReference>
<reference evidence="2 3" key="1">
    <citation type="submission" date="2020-04" db="EMBL/GenBank/DDBJ databases">
        <title>Nesterenkonia sp. nov., isolated from marine sediment.</title>
        <authorList>
            <person name="Zhang G."/>
        </authorList>
    </citation>
    <scope>NUCLEOTIDE SEQUENCE [LARGE SCALE GENOMIC DNA]</scope>
    <source>
        <strain evidence="2 3">MY13</strain>
    </source>
</reference>
<name>A0A7X8YDG9_9MICC</name>
<proteinExistence type="predicted"/>
<sequence length="243" mass="25734">MDAQSTDIWALAQNPFLWACALAVYLIITIQSVIYMRAAKTAGRDIGMDKKTLTTAFRSGAIASIGPSLAVLLVAVALLTVFATPAVLMRIGLVGSAATETTSATVAAETMDASLGGSAWTQEVFVVAFAAMCISGGMWLISTLIMTPILKRGGSKMERVNPEVMRLVPGAALLGVFAVLSIDQLPESSIHAITVLISGLSLAVMLYLSRFKGMSWLKEWALGLAIFLSLTVAYFLHHHSALA</sequence>
<dbReference type="RefSeq" id="WP_168887139.1">
    <property type="nucleotide sequence ID" value="NZ_JABAHY010000004.1"/>
</dbReference>
<protein>
    <submittedName>
        <fullName evidence="2">DUF5058 family protein</fullName>
    </submittedName>
</protein>
<dbReference type="AlphaFoldDB" id="A0A7X8YDG9"/>
<organism evidence="2 3">
    <name type="scientific">Nesterenkonia sedimenti</name>
    <dbReference type="NCBI Taxonomy" id="1463632"/>
    <lineage>
        <taxon>Bacteria</taxon>
        <taxon>Bacillati</taxon>
        <taxon>Actinomycetota</taxon>
        <taxon>Actinomycetes</taxon>
        <taxon>Micrococcales</taxon>
        <taxon>Micrococcaceae</taxon>
        <taxon>Nesterenkonia</taxon>
    </lineage>
</organism>
<dbReference type="EMBL" id="JABAHY010000004">
    <property type="protein sequence ID" value="NLS09653.1"/>
    <property type="molecule type" value="Genomic_DNA"/>
</dbReference>
<evidence type="ECO:0000256" key="1">
    <source>
        <dbReference type="SAM" id="Phobius"/>
    </source>
</evidence>
<feature type="transmembrane region" description="Helical" evidence="1">
    <location>
        <begin position="57"/>
        <end position="83"/>
    </location>
</feature>
<feature type="transmembrane region" description="Helical" evidence="1">
    <location>
        <begin position="164"/>
        <end position="182"/>
    </location>
</feature>
<accession>A0A7X8YDG9</accession>
<feature type="transmembrane region" description="Helical" evidence="1">
    <location>
        <begin position="220"/>
        <end position="237"/>
    </location>
</feature>
<dbReference type="Pfam" id="PF16481">
    <property type="entry name" value="DUF5058"/>
    <property type="match status" value="1"/>
</dbReference>
<evidence type="ECO:0000313" key="2">
    <source>
        <dbReference type="EMBL" id="NLS09653.1"/>
    </source>
</evidence>
<keyword evidence="1" id="KW-1133">Transmembrane helix</keyword>
<gene>
    <name evidence="2" type="ORF">HGQ17_06465</name>
</gene>
<feature type="transmembrane region" description="Helical" evidence="1">
    <location>
        <begin position="16"/>
        <end position="36"/>
    </location>
</feature>